<dbReference type="GO" id="GO:0016616">
    <property type="term" value="F:oxidoreductase activity, acting on the CH-OH group of donors, NAD or NADP as acceptor"/>
    <property type="evidence" value="ECO:0007669"/>
    <property type="project" value="TreeGrafter"/>
</dbReference>
<organism evidence="3 4">
    <name type="scientific">Nocardioides acrostichi</name>
    <dbReference type="NCBI Taxonomy" id="2784339"/>
    <lineage>
        <taxon>Bacteria</taxon>
        <taxon>Bacillati</taxon>
        <taxon>Actinomycetota</taxon>
        <taxon>Actinomycetes</taxon>
        <taxon>Propionibacteriales</taxon>
        <taxon>Nocardioidaceae</taxon>
        <taxon>Nocardioides</taxon>
    </lineage>
</organism>
<dbReference type="GO" id="GO:0006633">
    <property type="term" value="P:fatty acid biosynthetic process"/>
    <property type="evidence" value="ECO:0007669"/>
    <property type="project" value="TreeGrafter"/>
</dbReference>
<dbReference type="FunFam" id="3.40.50.720:FF:000084">
    <property type="entry name" value="Short-chain dehydrogenase reductase"/>
    <property type="match status" value="1"/>
</dbReference>
<dbReference type="InterPro" id="IPR020904">
    <property type="entry name" value="Sc_DH/Rdtase_CS"/>
</dbReference>
<dbReference type="Proteomes" id="UP000656804">
    <property type="component" value="Unassembled WGS sequence"/>
</dbReference>
<dbReference type="PANTHER" id="PTHR42760">
    <property type="entry name" value="SHORT-CHAIN DEHYDROGENASES/REDUCTASES FAMILY MEMBER"/>
    <property type="match status" value="1"/>
</dbReference>
<protein>
    <submittedName>
        <fullName evidence="3">SDR family oxidoreductase</fullName>
    </submittedName>
</protein>
<dbReference type="Pfam" id="PF13561">
    <property type="entry name" value="adh_short_C2"/>
    <property type="match status" value="1"/>
</dbReference>
<dbReference type="SUPFAM" id="SSF51735">
    <property type="entry name" value="NAD(P)-binding Rossmann-fold domains"/>
    <property type="match status" value="1"/>
</dbReference>
<dbReference type="PRINTS" id="PR00081">
    <property type="entry name" value="GDHRDH"/>
</dbReference>
<keyword evidence="4" id="KW-1185">Reference proteome</keyword>
<dbReference type="PROSITE" id="PS00061">
    <property type="entry name" value="ADH_SHORT"/>
    <property type="match status" value="1"/>
</dbReference>
<dbReference type="AlphaFoldDB" id="A0A930Y6B1"/>
<name>A0A930Y6B1_9ACTN</name>
<evidence type="ECO:0000313" key="4">
    <source>
        <dbReference type="Proteomes" id="UP000656804"/>
    </source>
</evidence>
<dbReference type="PRINTS" id="PR00080">
    <property type="entry name" value="SDRFAMILY"/>
</dbReference>
<dbReference type="PANTHER" id="PTHR42760:SF122">
    <property type="entry name" value="NAD(P)-BINDING PROTEIN"/>
    <property type="match status" value="1"/>
</dbReference>
<evidence type="ECO:0000256" key="2">
    <source>
        <dbReference type="ARBA" id="ARBA00023002"/>
    </source>
</evidence>
<evidence type="ECO:0000256" key="1">
    <source>
        <dbReference type="ARBA" id="ARBA00006484"/>
    </source>
</evidence>
<gene>
    <name evidence="3" type="ORF">ISG29_03535</name>
</gene>
<evidence type="ECO:0000313" key="3">
    <source>
        <dbReference type="EMBL" id="MBF4160746.1"/>
    </source>
</evidence>
<accession>A0A930Y6B1</accession>
<dbReference type="InterPro" id="IPR002347">
    <property type="entry name" value="SDR_fam"/>
</dbReference>
<dbReference type="GO" id="GO:0048038">
    <property type="term" value="F:quinone binding"/>
    <property type="evidence" value="ECO:0007669"/>
    <property type="project" value="TreeGrafter"/>
</dbReference>
<proteinExistence type="inferred from homology"/>
<dbReference type="EMBL" id="JADIVZ010000001">
    <property type="protein sequence ID" value="MBF4160746.1"/>
    <property type="molecule type" value="Genomic_DNA"/>
</dbReference>
<dbReference type="Gene3D" id="3.40.50.720">
    <property type="entry name" value="NAD(P)-binding Rossmann-like Domain"/>
    <property type="match status" value="1"/>
</dbReference>
<reference evidence="3" key="1">
    <citation type="submission" date="2020-11" db="EMBL/GenBank/DDBJ databases">
        <title>Nocardioides sp. CBS4Y-1, whole genome shotgun sequence.</title>
        <authorList>
            <person name="Tuo L."/>
        </authorList>
    </citation>
    <scope>NUCLEOTIDE SEQUENCE</scope>
    <source>
        <strain evidence="3">CBS4Y-1</strain>
    </source>
</reference>
<dbReference type="CDD" id="cd05233">
    <property type="entry name" value="SDR_c"/>
    <property type="match status" value="1"/>
</dbReference>
<dbReference type="InterPro" id="IPR036291">
    <property type="entry name" value="NAD(P)-bd_dom_sf"/>
</dbReference>
<comment type="caution">
    <text evidence="3">The sequence shown here is derived from an EMBL/GenBank/DDBJ whole genome shotgun (WGS) entry which is preliminary data.</text>
</comment>
<sequence>MVFGAGSSGAALSNGEAAALTYARAGAAVACVDRHPAEAERVAQRIGSEGGTALAVHADVTDEDDIARAVAQVTAAWEAPGGLHNNVGAAIGGEVIDLERERWDTAMAVNVTSCYLTARHVLPHMLARGKGSIVNVSSVASIRDTGYVYPAYNAAKAGVNQLTVSLALTYAARGIRANAVAPGLIDTPLVGNQIVTTPAALAAEIEARHATSPTGRMGSPWDVAEAALFLMSDRAAYINGILLPIDGGLAARCV</sequence>
<keyword evidence="2" id="KW-0560">Oxidoreductase</keyword>
<comment type="similarity">
    <text evidence="1">Belongs to the short-chain dehydrogenases/reductases (SDR) family.</text>
</comment>